<dbReference type="SUPFAM" id="SSF57863">
    <property type="entry name" value="ArfGap/RecO-like zinc finger"/>
    <property type="match status" value="1"/>
</dbReference>
<dbReference type="PANTHER" id="PTHR47021:SF3">
    <property type="entry name" value="ADP-RIBOSYLATION FACTOR GTPASE-ACTIVATING PROTEIN AGD7"/>
    <property type="match status" value="1"/>
</dbReference>
<dbReference type="InterPro" id="IPR038508">
    <property type="entry name" value="ArfGAP_dom_sf"/>
</dbReference>
<dbReference type="InterPro" id="IPR037278">
    <property type="entry name" value="ARFGAP/RecO"/>
</dbReference>
<accession>A0A8X7VDJ2</accession>
<dbReference type="InterPro" id="IPR044519">
    <property type="entry name" value="ARF_GAP_AGD6/7"/>
</dbReference>
<dbReference type="Pfam" id="PF01412">
    <property type="entry name" value="ArfGap"/>
    <property type="match status" value="1"/>
</dbReference>
<dbReference type="CDD" id="cd08830">
    <property type="entry name" value="ArfGap_ArfGap1"/>
    <property type="match status" value="1"/>
</dbReference>
<feature type="compositionally biased region" description="Basic and acidic residues" evidence="2">
    <location>
        <begin position="304"/>
        <end position="313"/>
    </location>
</feature>
<feature type="region of interest" description="Disordered" evidence="2">
    <location>
        <begin position="260"/>
        <end position="363"/>
    </location>
</feature>
<dbReference type="InterPro" id="IPR001164">
    <property type="entry name" value="ArfGAP_dom"/>
</dbReference>
<name>A0A8X7VDJ2_BRACI</name>
<dbReference type="Gene3D" id="1.10.220.150">
    <property type="entry name" value="Arf GTPase activating protein"/>
    <property type="match status" value="1"/>
</dbReference>
<comment type="caution">
    <text evidence="4">The sequence shown here is derived from an EMBL/GenBank/DDBJ whole genome shotgun (WGS) entry which is preliminary data.</text>
</comment>
<organism evidence="4 5">
    <name type="scientific">Brassica carinata</name>
    <name type="common">Ethiopian mustard</name>
    <name type="synonym">Abyssinian cabbage</name>
    <dbReference type="NCBI Taxonomy" id="52824"/>
    <lineage>
        <taxon>Eukaryota</taxon>
        <taxon>Viridiplantae</taxon>
        <taxon>Streptophyta</taxon>
        <taxon>Embryophyta</taxon>
        <taxon>Tracheophyta</taxon>
        <taxon>Spermatophyta</taxon>
        <taxon>Magnoliopsida</taxon>
        <taxon>eudicotyledons</taxon>
        <taxon>Gunneridae</taxon>
        <taxon>Pentapetalae</taxon>
        <taxon>rosids</taxon>
        <taxon>malvids</taxon>
        <taxon>Brassicales</taxon>
        <taxon>Brassicaceae</taxon>
        <taxon>Brassiceae</taxon>
        <taxon>Brassica</taxon>
    </lineage>
</organism>
<feature type="compositionally biased region" description="Low complexity" evidence="2">
    <location>
        <begin position="281"/>
        <end position="302"/>
    </location>
</feature>
<evidence type="ECO:0000313" key="4">
    <source>
        <dbReference type="EMBL" id="KAG2309253.1"/>
    </source>
</evidence>
<keyword evidence="1" id="KW-0862">Zinc</keyword>
<evidence type="ECO:0000259" key="3">
    <source>
        <dbReference type="PROSITE" id="PS50115"/>
    </source>
</evidence>
<dbReference type="PRINTS" id="PR00405">
    <property type="entry name" value="REVINTRACTNG"/>
</dbReference>
<keyword evidence="1" id="KW-0863">Zinc-finger</keyword>
<keyword evidence="1" id="KW-0479">Metal-binding</keyword>
<feature type="compositionally biased region" description="Low complexity" evidence="2">
    <location>
        <begin position="326"/>
        <end position="339"/>
    </location>
</feature>
<dbReference type="OrthoDB" id="983479at2759"/>
<dbReference type="GO" id="GO:0016192">
    <property type="term" value="P:vesicle-mediated transport"/>
    <property type="evidence" value="ECO:0007669"/>
    <property type="project" value="InterPro"/>
</dbReference>
<dbReference type="AlphaFoldDB" id="A0A8X7VDJ2"/>
<protein>
    <recommendedName>
        <fullName evidence="3">Arf-GAP domain-containing protein</fullName>
    </recommendedName>
</protein>
<reference evidence="4 5" key="1">
    <citation type="submission" date="2020-02" db="EMBL/GenBank/DDBJ databases">
        <authorList>
            <person name="Ma Q."/>
            <person name="Huang Y."/>
            <person name="Song X."/>
            <person name="Pei D."/>
        </authorList>
    </citation>
    <scope>NUCLEOTIDE SEQUENCE [LARGE SCALE GENOMIC DNA]</scope>
    <source>
        <strain evidence="4">Sxm20200214</strain>
        <tissue evidence="4">Leaf</tissue>
    </source>
</reference>
<feature type="region of interest" description="Disordered" evidence="2">
    <location>
        <begin position="163"/>
        <end position="201"/>
    </location>
</feature>
<proteinExistence type="predicted"/>
<dbReference type="Proteomes" id="UP000886595">
    <property type="component" value="Unassembled WGS sequence"/>
</dbReference>
<dbReference type="PANTHER" id="PTHR47021">
    <property type="entry name" value="ADP-RIBOSYLATION FACTOR GTPASE-ACTIVATING PROTEIN AGD6-RELATED"/>
    <property type="match status" value="1"/>
</dbReference>
<dbReference type="GO" id="GO:0008270">
    <property type="term" value="F:zinc ion binding"/>
    <property type="evidence" value="ECO:0007669"/>
    <property type="project" value="UniProtKB-KW"/>
</dbReference>
<evidence type="ECO:0000313" key="5">
    <source>
        <dbReference type="Proteomes" id="UP000886595"/>
    </source>
</evidence>
<evidence type="ECO:0000256" key="2">
    <source>
        <dbReference type="SAM" id="MobiDB-lite"/>
    </source>
</evidence>
<dbReference type="EMBL" id="JAAMPC010000006">
    <property type="protein sequence ID" value="KAG2309253.1"/>
    <property type="molecule type" value="Genomic_DNA"/>
</dbReference>
<feature type="domain" description="Arf-GAP" evidence="3">
    <location>
        <begin position="4"/>
        <end position="78"/>
    </location>
</feature>
<sequence>MATARRLRALQSQPENKVCVDCSQKNPQWASVSYGIFMCLECSGKHRGLGVHISFVRSVTMDSWSEIQIKKMDSGGNSGRILRLLLVPQRSLLCRRGRGGMIGGIDEFFRCSNDMRRNQSASDFRGMRARGALAKTRSSEDIYSRSQLEASAASKESFFAKRMTENESKPESLPPSQGGKYVGFGSSPGPASRSNHQSGDGDVFSVVSEEFGRLSFVSASAANVVQTGTMKFTSKVKEGGLDNTVSETVNVVAVEEFTKEEASTWNQQNKNGFHDNKAATNSSLGGSQSSSSYQNSYRNSNSWDDWREEKDNTKTQAAPKVSQSPSASGYGNNYRNSNSWDDWGEETSNTNKEAAPKVFQDTW</sequence>
<keyword evidence="5" id="KW-1185">Reference proteome</keyword>
<dbReference type="SMART" id="SM00105">
    <property type="entry name" value="ArfGap"/>
    <property type="match status" value="1"/>
</dbReference>
<dbReference type="PROSITE" id="PS50115">
    <property type="entry name" value="ARFGAP"/>
    <property type="match status" value="1"/>
</dbReference>
<gene>
    <name evidence="4" type="ORF">Bca52824_029001</name>
</gene>
<evidence type="ECO:0000256" key="1">
    <source>
        <dbReference type="PROSITE-ProRule" id="PRU00288"/>
    </source>
</evidence>
<dbReference type="GO" id="GO:0005096">
    <property type="term" value="F:GTPase activator activity"/>
    <property type="evidence" value="ECO:0007669"/>
    <property type="project" value="InterPro"/>
</dbReference>